<dbReference type="EMBL" id="VSSQ01091959">
    <property type="protein sequence ID" value="MPN37356.1"/>
    <property type="molecule type" value="Genomic_DNA"/>
</dbReference>
<gene>
    <name evidence="1" type="ORF">SDC9_184873</name>
</gene>
<dbReference type="AlphaFoldDB" id="A0A645HFK9"/>
<comment type="caution">
    <text evidence="1">The sequence shown here is derived from an EMBL/GenBank/DDBJ whole genome shotgun (WGS) entry which is preliminary data.</text>
</comment>
<evidence type="ECO:0000313" key="1">
    <source>
        <dbReference type="EMBL" id="MPN37356.1"/>
    </source>
</evidence>
<accession>A0A645HFK9</accession>
<organism evidence="1">
    <name type="scientific">bioreactor metagenome</name>
    <dbReference type="NCBI Taxonomy" id="1076179"/>
    <lineage>
        <taxon>unclassified sequences</taxon>
        <taxon>metagenomes</taxon>
        <taxon>ecological metagenomes</taxon>
    </lineage>
</organism>
<sequence>MFLVEQLDRPRIAVEGFHRRRVVFEANDTRPFVMCLYVDTDLLCDEVTDALAAAPAAYETVGIDLQAGSLELLLVGIVVGMKVGIDVAVAARVEGVLVEVANEARSHLSSADLQ</sequence>
<reference evidence="1" key="1">
    <citation type="submission" date="2019-08" db="EMBL/GenBank/DDBJ databases">
        <authorList>
            <person name="Kucharzyk K."/>
            <person name="Murdoch R.W."/>
            <person name="Higgins S."/>
            <person name="Loffler F."/>
        </authorList>
    </citation>
    <scope>NUCLEOTIDE SEQUENCE</scope>
</reference>
<protein>
    <submittedName>
        <fullName evidence="1">Uncharacterized protein</fullName>
    </submittedName>
</protein>
<name>A0A645HFK9_9ZZZZ</name>
<proteinExistence type="predicted"/>